<dbReference type="EMBL" id="QSHO01000014">
    <property type="protein sequence ID" value="RHC15009.1"/>
    <property type="molecule type" value="Genomic_DNA"/>
</dbReference>
<dbReference type="InterPro" id="IPR016181">
    <property type="entry name" value="Acyl_CoA_acyltransferase"/>
</dbReference>
<sequence length="222" mass="26225">MDSFPEMLYYIVCSIVPHFFIFVEKEASCLMQWKNASLKYESQTDRLILKVLTPNYANAVLNFQNRNRESFEAYEPTRPANFYTASYQQAVLKCEWDLALKQQCIRFYVFRKEDPQMIIGTVCLHDIRFAAYSCTEIGYKFDAAFRRMGYASEAIKKVMSLAFYDLHLHRVFARVMPENKPSIYLLESLGFQYEGVERGCFFIQNRWADHLRYAYLNPSTDN</sequence>
<evidence type="ECO:0000313" key="6">
    <source>
        <dbReference type="Proteomes" id="UP000283513"/>
    </source>
</evidence>
<proteinExistence type="inferred from homology"/>
<dbReference type="GO" id="GO:0008999">
    <property type="term" value="F:protein-N-terminal-alanine acetyltransferase activity"/>
    <property type="evidence" value="ECO:0007669"/>
    <property type="project" value="TreeGrafter"/>
</dbReference>
<dbReference type="Proteomes" id="UP000283513">
    <property type="component" value="Unassembled WGS sequence"/>
</dbReference>
<evidence type="ECO:0000256" key="1">
    <source>
        <dbReference type="ARBA" id="ARBA00022679"/>
    </source>
</evidence>
<accession>A0A3R6E2R0</accession>
<name>A0A3R6E2R0_9FIRM</name>
<dbReference type="Pfam" id="PF13302">
    <property type="entry name" value="Acetyltransf_3"/>
    <property type="match status" value="1"/>
</dbReference>
<organism evidence="5 6">
    <name type="scientific">Roseburia intestinalis</name>
    <dbReference type="NCBI Taxonomy" id="166486"/>
    <lineage>
        <taxon>Bacteria</taxon>
        <taxon>Bacillati</taxon>
        <taxon>Bacillota</taxon>
        <taxon>Clostridia</taxon>
        <taxon>Lachnospirales</taxon>
        <taxon>Lachnospiraceae</taxon>
        <taxon>Roseburia</taxon>
    </lineage>
</organism>
<dbReference type="SUPFAM" id="SSF55729">
    <property type="entry name" value="Acyl-CoA N-acyltransferases (Nat)"/>
    <property type="match status" value="1"/>
</dbReference>
<keyword evidence="1 5" id="KW-0808">Transferase</keyword>
<evidence type="ECO:0000256" key="2">
    <source>
        <dbReference type="ARBA" id="ARBA00023315"/>
    </source>
</evidence>
<reference evidence="5 6" key="1">
    <citation type="submission" date="2018-08" db="EMBL/GenBank/DDBJ databases">
        <title>A genome reference for cultivated species of the human gut microbiota.</title>
        <authorList>
            <person name="Zou Y."/>
            <person name="Xue W."/>
            <person name="Luo G."/>
        </authorList>
    </citation>
    <scope>NUCLEOTIDE SEQUENCE [LARGE SCALE GENOMIC DNA]</scope>
    <source>
        <strain evidence="5 6">AM37-1AC</strain>
    </source>
</reference>
<dbReference type="InterPro" id="IPR000182">
    <property type="entry name" value="GNAT_dom"/>
</dbReference>
<dbReference type="PANTHER" id="PTHR43792:SF8">
    <property type="entry name" value="[RIBOSOMAL PROTEIN US5]-ALANINE N-ACETYLTRANSFERASE"/>
    <property type="match status" value="1"/>
</dbReference>
<evidence type="ECO:0000313" key="5">
    <source>
        <dbReference type="EMBL" id="RHC15009.1"/>
    </source>
</evidence>
<dbReference type="PANTHER" id="PTHR43792">
    <property type="entry name" value="GNAT FAMILY, PUTATIVE (AFU_ORTHOLOGUE AFUA_3G00765)-RELATED-RELATED"/>
    <property type="match status" value="1"/>
</dbReference>
<gene>
    <name evidence="5" type="ORF">DW856_14645</name>
</gene>
<evidence type="ECO:0000259" key="4">
    <source>
        <dbReference type="PROSITE" id="PS51186"/>
    </source>
</evidence>
<keyword evidence="2" id="KW-0012">Acyltransferase</keyword>
<evidence type="ECO:0000256" key="3">
    <source>
        <dbReference type="ARBA" id="ARBA00038502"/>
    </source>
</evidence>
<dbReference type="AlphaFoldDB" id="A0A3R6E2R0"/>
<comment type="caution">
    <text evidence="5">The sequence shown here is derived from an EMBL/GenBank/DDBJ whole genome shotgun (WGS) entry which is preliminary data.</text>
</comment>
<dbReference type="GO" id="GO:0005737">
    <property type="term" value="C:cytoplasm"/>
    <property type="evidence" value="ECO:0007669"/>
    <property type="project" value="TreeGrafter"/>
</dbReference>
<dbReference type="PROSITE" id="PS51186">
    <property type="entry name" value="GNAT"/>
    <property type="match status" value="1"/>
</dbReference>
<protein>
    <submittedName>
        <fullName evidence="5">N-acetyltransferase</fullName>
    </submittedName>
</protein>
<dbReference type="Gene3D" id="3.40.630.30">
    <property type="match status" value="1"/>
</dbReference>
<comment type="similarity">
    <text evidence="3">Belongs to the acetyltransferase family. RimJ subfamily.</text>
</comment>
<dbReference type="InterPro" id="IPR051531">
    <property type="entry name" value="N-acetyltransferase"/>
</dbReference>
<feature type="domain" description="N-acetyltransferase" evidence="4">
    <location>
        <begin position="61"/>
        <end position="218"/>
    </location>
</feature>